<comment type="function">
    <text evidence="8">Plays a role in photosynthetic sucrose synthesis by catalyzing the rate-limiting step of sucrose biosynthesis from UDP-glucose and fructose- 6-phosphate. Involved in the regulation of carbon partitioning in the leaves of plants. May regulate the synthesis of sucrose and therefore play a major role as a limiting factor in the export of photoassimilates out of the leaf. Plays a role for sucrose availability that is essential for plant growth and fiber elongation.</text>
</comment>
<evidence type="ECO:0000256" key="4">
    <source>
        <dbReference type="ARBA" id="ARBA00012536"/>
    </source>
</evidence>
<evidence type="ECO:0000259" key="11">
    <source>
        <dbReference type="Pfam" id="PF05116"/>
    </source>
</evidence>
<dbReference type="Pfam" id="PF00534">
    <property type="entry name" value="Glycos_transf_1"/>
    <property type="match status" value="1"/>
</dbReference>
<dbReference type="OMA" id="ISTHECI"/>
<protein>
    <recommendedName>
        <fullName evidence="4 8">Sucrose-phosphate synthase</fullName>
        <ecNumber evidence="4 8">2.4.1.14</ecNumber>
    </recommendedName>
</protein>
<evidence type="ECO:0000259" key="9">
    <source>
        <dbReference type="Pfam" id="PF00534"/>
    </source>
</evidence>
<dbReference type="EC" id="2.4.1.14" evidence="4 8"/>
<dbReference type="STRING" id="3708.A0A078I5D5"/>
<dbReference type="FunFam" id="3.40.50.2000:FF:000077">
    <property type="entry name" value="Sucrose-phosphate synthase 2"/>
    <property type="match status" value="1"/>
</dbReference>
<organism evidence="12 13">
    <name type="scientific">Brassica napus</name>
    <name type="common">Rape</name>
    <dbReference type="NCBI Taxonomy" id="3708"/>
    <lineage>
        <taxon>Eukaryota</taxon>
        <taxon>Viridiplantae</taxon>
        <taxon>Streptophyta</taxon>
        <taxon>Embryophyta</taxon>
        <taxon>Tracheophyta</taxon>
        <taxon>Spermatophyta</taxon>
        <taxon>Magnoliopsida</taxon>
        <taxon>eudicotyledons</taxon>
        <taxon>Gunneridae</taxon>
        <taxon>Pentapetalae</taxon>
        <taxon>rosids</taxon>
        <taxon>malvids</taxon>
        <taxon>Brassicales</taxon>
        <taxon>Brassicaceae</taxon>
        <taxon>Brassiceae</taxon>
        <taxon>Brassica</taxon>
    </lineage>
</organism>
<dbReference type="InterPro" id="IPR012819">
    <property type="entry name" value="SPS_pln"/>
</dbReference>
<comment type="pathway">
    <text evidence="1 8">Glycan biosynthesis; sucrose biosynthesis; sucrose from D-fructose 6-phosphate and UDP-alpha-D-glucose: step 1/2.</text>
</comment>
<dbReference type="FunFam" id="3.40.50.2000:FF:000112">
    <property type="entry name" value="Sucrose-phosphate synthase 1"/>
    <property type="match status" value="1"/>
</dbReference>
<dbReference type="Gramene" id="CDY45096">
    <property type="protein sequence ID" value="CDY45096"/>
    <property type="gene ID" value="GSBRNA2T00081377001"/>
</dbReference>
<dbReference type="InterPro" id="IPR044161">
    <property type="entry name" value="SPS"/>
</dbReference>
<dbReference type="InterPro" id="IPR035659">
    <property type="entry name" value="SPS_C"/>
</dbReference>
<dbReference type="NCBIfam" id="TIGR02468">
    <property type="entry name" value="sucrsPsyn_pln"/>
    <property type="match status" value="1"/>
</dbReference>
<dbReference type="CDD" id="cd16419">
    <property type="entry name" value="HAD_SPS"/>
    <property type="match status" value="1"/>
</dbReference>
<dbReference type="PaxDb" id="3708-A0A078I5D5"/>
<dbReference type="GO" id="GO:0005986">
    <property type="term" value="P:sucrose biosynthetic process"/>
    <property type="evidence" value="ECO:0007669"/>
    <property type="project" value="UniProtKB-UniRule"/>
</dbReference>
<dbReference type="Gene3D" id="3.40.50.1000">
    <property type="entry name" value="HAD superfamily/HAD-like"/>
    <property type="match status" value="1"/>
</dbReference>
<comment type="similarity">
    <text evidence="2 8">Belongs to the glycosyltransferase 1 family.</text>
</comment>
<dbReference type="AlphaFoldDB" id="A0A078I5D5"/>
<dbReference type="InterPro" id="IPR001296">
    <property type="entry name" value="Glyco_trans_1"/>
</dbReference>
<comment type="catalytic activity">
    <reaction evidence="7 8">
        <text>beta-D-fructose 6-phosphate + UDP-alpha-D-glucose = sucrose 6(F)-phosphate + UDP + H(+)</text>
        <dbReference type="Rhea" id="RHEA:22172"/>
        <dbReference type="ChEBI" id="CHEBI:15378"/>
        <dbReference type="ChEBI" id="CHEBI:57634"/>
        <dbReference type="ChEBI" id="CHEBI:57723"/>
        <dbReference type="ChEBI" id="CHEBI:58223"/>
        <dbReference type="ChEBI" id="CHEBI:58885"/>
        <dbReference type="EC" id="2.4.1.14"/>
    </reaction>
</comment>
<dbReference type="PANTHER" id="PTHR46039:SF8">
    <property type="entry name" value="SUCROSE-PHOSPHATE SYNTHASE"/>
    <property type="match status" value="1"/>
</dbReference>
<keyword evidence="5 8" id="KW-0328">Glycosyltransferase</keyword>
<feature type="domain" description="Glycosyl transferase family 1" evidence="9">
    <location>
        <begin position="471"/>
        <end position="645"/>
    </location>
</feature>
<name>A0A078I5D5_BRANA</name>
<proteinExistence type="inferred from homology"/>
<gene>
    <name evidence="12" type="primary">BnaA02g04800D</name>
    <name evidence="12" type="ORF">GSBRNA2T00081377001</name>
</gene>
<dbReference type="Gene3D" id="3.90.1070.10">
    <property type="match status" value="1"/>
</dbReference>
<dbReference type="SUPFAM" id="SSF53756">
    <property type="entry name" value="UDP-Glycosyltransferase/glycogen phosphorylase"/>
    <property type="match status" value="1"/>
</dbReference>
<keyword evidence="6 8" id="KW-0808">Transferase</keyword>
<accession>A0A078I5D5</accession>
<evidence type="ECO:0000313" key="13">
    <source>
        <dbReference type="Proteomes" id="UP000028999"/>
    </source>
</evidence>
<dbReference type="Gene3D" id="3.40.50.2000">
    <property type="entry name" value="Glycogen Phosphorylase B"/>
    <property type="match status" value="2"/>
</dbReference>
<dbReference type="UniPathway" id="UPA00371">
    <property type="reaction ID" value="UER00545"/>
</dbReference>
<evidence type="ECO:0000256" key="1">
    <source>
        <dbReference type="ARBA" id="ARBA00005027"/>
    </source>
</evidence>
<dbReference type="InterPro" id="IPR000368">
    <property type="entry name" value="Sucrose_synth_GT-B1"/>
</dbReference>
<evidence type="ECO:0000256" key="8">
    <source>
        <dbReference type="RuleBase" id="RU368006"/>
    </source>
</evidence>
<feature type="domain" description="Sucrose phosphatase-like" evidence="11">
    <location>
        <begin position="694"/>
        <end position="921"/>
    </location>
</feature>
<dbReference type="PANTHER" id="PTHR46039">
    <property type="entry name" value="SUCROSE-PHOSPHATE SYNTHASE 3-RELATED"/>
    <property type="match status" value="1"/>
</dbReference>
<keyword evidence="13" id="KW-1185">Reference proteome</keyword>
<dbReference type="InterPro" id="IPR006380">
    <property type="entry name" value="SPP-like_dom"/>
</dbReference>
<reference evidence="12 13" key="1">
    <citation type="journal article" date="2014" name="Science">
        <title>Plant genetics. Early allopolyploid evolution in the post-Neolithic Brassica napus oilseed genome.</title>
        <authorList>
            <person name="Chalhoub B."/>
            <person name="Denoeud F."/>
            <person name="Liu S."/>
            <person name="Parkin I.A."/>
            <person name="Tang H."/>
            <person name="Wang X."/>
            <person name="Chiquet J."/>
            <person name="Belcram H."/>
            <person name="Tong C."/>
            <person name="Samans B."/>
            <person name="Correa M."/>
            <person name="Da Silva C."/>
            <person name="Just J."/>
            <person name="Falentin C."/>
            <person name="Koh C.S."/>
            <person name="Le Clainche I."/>
            <person name="Bernard M."/>
            <person name="Bento P."/>
            <person name="Noel B."/>
            <person name="Labadie K."/>
            <person name="Alberti A."/>
            <person name="Charles M."/>
            <person name="Arnaud D."/>
            <person name="Guo H."/>
            <person name="Daviaud C."/>
            <person name="Alamery S."/>
            <person name="Jabbari K."/>
            <person name="Zhao M."/>
            <person name="Edger P.P."/>
            <person name="Chelaifa H."/>
            <person name="Tack D."/>
            <person name="Lassalle G."/>
            <person name="Mestiri I."/>
            <person name="Schnel N."/>
            <person name="Le Paslier M.C."/>
            <person name="Fan G."/>
            <person name="Renault V."/>
            <person name="Bayer P.E."/>
            <person name="Golicz A.A."/>
            <person name="Manoli S."/>
            <person name="Lee T.H."/>
            <person name="Thi V.H."/>
            <person name="Chalabi S."/>
            <person name="Hu Q."/>
            <person name="Fan C."/>
            <person name="Tollenaere R."/>
            <person name="Lu Y."/>
            <person name="Battail C."/>
            <person name="Shen J."/>
            <person name="Sidebottom C.H."/>
            <person name="Wang X."/>
            <person name="Canaguier A."/>
            <person name="Chauveau A."/>
            <person name="Berard A."/>
            <person name="Deniot G."/>
            <person name="Guan M."/>
            <person name="Liu Z."/>
            <person name="Sun F."/>
            <person name="Lim Y.P."/>
            <person name="Lyons E."/>
            <person name="Town C.D."/>
            <person name="Bancroft I."/>
            <person name="Wang X."/>
            <person name="Meng J."/>
            <person name="Ma J."/>
            <person name="Pires J.C."/>
            <person name="King G.J."/>
            <person name="Brunel D."/>
            <person name="Delourme R."/>
            <person name="Renard M."/>
            <person name="Aury J.M."/>
            <person name="Adams K.L."/>
            <person name="Batley J."/>
            <person name="Snowdon R.J."/>
            <person name="Tost J."/>
            <person name="Edwards D."/>
            <person name="Zhou Y."/>
            <person name="Hua W."/>
            <person name="Sharpe A.G."/>
            <person name="Paterson A.H."/>
            <person name="Guan C."/>
            <person name="Wincker P."/>
        </authorList>
    </citation>
    <scope>NUCLEOTIDE SEQUENCE [LARGE SCALE GENOMIC DNA]</scope>
    <source>
        <strain evidence="13">cv. Darmor-bzh</strain>
    </source>
</reference>
<evidence type="ECO:0000256" key="7">
    <source>
        <dbReference type="ARBA" id="ARBA00047471"/>
    </source>
</evidence>
<dbReference type="GO" id="GO:0046524">
    <property type="term" value="F:sucrose-phosphate synthase activity"/>
    <property type="evidence" value="ECO:0007669"/>
    <property type="project" value="UniProtKB-UniRule"/>
</dbReference>
<evidence type="ECO:0000313" key="12">
    <source>
        <dbReference type="EMBL" id="CDY45096.1"/>
    </source>
</evidence>
<dbReference type="InterPro" id="IPR023214">
    <property type="entry name" value="HAD_sf"/>
</dbReference>
<evidence type="ECO:0000256" key="3">
    <source>
        <dbReference type="ARBA" id="ARBA00011774"/>
    </source>
</evidence>
<dbReference type="Pfam" id="PF00862">
    <property type="entry name" value="GT-B_Sucrose_synth"/>
    <property type="match status" value="1"/>
</dbReference>
<evidence type="ECO:0000256" key="6">
    <source>
        <dbReference type="ARBA" id="ARBA00022679"/>
    </source>
</evidence>
<sequence>MAGNDWVNSYLEAILDVGQPLDDARPSLLLRERGRFTPSRYFVEEVITGYDETDLHKSWTKAVATRSTQERNTRLENMCWRIWNLARQKKQHEEKEAQRLAKRPLERERGRREITDDMSEEFSEGEKGDIVSDVSTHGIKSRLARINSAESMEIWANQQKGNKLYLVLISLHGLIRGENMELGRDSDTGGQVKYVVELARALGSMPGVYRVDLLTRQVSSPDVDYSYGEPTEMLTPRDSEDLSDEMGESSGAYIVRIPFGPKDKYIPKELLWPHIAEFVDGAMSHIIQMSNVLGEQVVGGGSGKPIWPSAIHGHYADAGDAAALLSGALNVPMILTGHSLGRDKLEQLLKQGRLSKEEINSTYKIMRRIEGEELSLDVSEMVITSTRQEIDEQWRLYDGFDPILERKLRARIKRNVSCYGRFMPRMVKIPPGMEFNHIVPHDGDMEDADGNEEHPTSRDPPIWAEIMRFFSNSRKPMILALARPDPKKNITTLVKAFGECRPLRELANLALIMGNRDGIDEMSSTSSSVLLSVLKLVDKYDLYGQVAYPKHHKQSDVPDIYRLAAKSKGVFINPAFIEPFGLTLIEAAAYGLPMVATKNGGPVDIHRILDNGLLVDPHDQQSLSEALLKLVADKHLWAKCRQNGLKNIHQFSWPEHCKTYLSRITSFKPRHPQWQSDDDDDDGDNSEPEKFIFVIALDFDGEKDTLAATRRILEAVEKERADGSVGFILSTSLKISEITSFLESGGLSPNDFDAFVCNSGSDLYYTSLSSEDGPFVVDFYYHSHVEYRWGGEGLRKTLIRWASSVNEKRSGDDDDEQIVTLAEHLSTDYCYTFAVKKPAAVPPVRELRKVLRIQALRCHVVYSQNGTRINVIPVLASRVQALRYLFVRWGIDLANMVVFVGESGDTDYEGLLGGLHKSVVLEGVSCSASNALHTNRSYPLTDVISLESNNVVHAPLDSDVRDALKKLDLLND</sequence>
<dbReference type="FunFam" id="3.90.1070.10:FF:000001">
    <property type="entry name" value="Sucrose-phosphate synthase 1"/>
    <property type="match status" value="1"/>
</dbReference>
<dbReference type="EMBL" id="LK032613">
    <property type="protein sequence ID" value="CDY45096.1"/>
    <property type="molecule type" value="Genomic_DNA"/>
</dbReference>
<dbReference type="Pfam" id="PF05116">
    <property type="entry name" value="S6PP"/>
    <property type="match status" value="1"/>
</dbReference>
<feature type="domain" description="Sucrose synthase first GT-B" evidence="10">
    <location>
        <begin position="166"/>
        <end position="392"/>
    </location>
</feature>
<evidence type="ECO:0000259" key="10">
    <source>
        <dbReference type="Pfam" id="PF00862"/>
    </source>
</evidence>
<comment type="subunit">
    <text evidence="3 8">Homodimer or homotetramer.</text>
</comment>
<dbReference type="Proteomes" id="UP000028999">
    <property type="component" value="Unassembled WGS sequence"/>
</dbReference>
<evidence type="ECO:0000256" key="2">
    <source>
        <dbReference type="ARBA" id="ARBA00006530"/>
    </source>
</evidence>
<evidence type="ECO:0000256" key="5">
    <source>
        <dbReference type="ARBA" id="ARBA00022676"/>
    </source>
</evidence>